<evidence type="ECO:0000256" key="1">
    <source>
        <dbReference type="ARBA" id="ARBA00004123"/>
    </source>
</evidence>
<dbReference type="CDD" id="cd16651">
    <property type="entry name" value="SPL-RING_NSE2"/>
    <property type="match status" value="1"/>
</dbReference>
<evidence type="ECO:0000256" key="8">
    <source>
        <dbReference type="ARBA" id="ARBA00022786"/>
    </source>
</evidence>
<dbReference type="EnsemblMetazoa" id="PPAI006623-RA">
    <property type="protein sequence ID" value="PPAI006623-PA"/>
    <property type="gene ID" value="PPAI006623"/>
</dbReference>
<evidence type="ECO:0000256" key="4">
    <source>
        <dbReference type="ARBA" id="ARBA00020923"/>
    </source>
</evidence>
<evidence type="ECO:0000256" key="10">
    <source>
        <dbReference type="ARBA" id="ARBA00023242"/>
    </source>
</evidence>
<dbReference type="AlphaFoldDB" id="A0A1B0DF15"/>
<evidence type="ECO:0000256" key="6">
    <source>
        <dbReference type="ARBA" id="ARBA00022723"/>
    </source>
</evidence>
<accession>A0A1B0DF15</accession>
<comment type="pathway">
    <text evidence="2">Protein modification; protein sumoylation.</text>
</comment>
<dbReference type="Gene3D" id="3.30.40.10">
    <property type="entry name" value="Zinc/RING finger domain, C3HC4 (zinc finger)"/>
    <property type="match status" value="1"/>
</dbReference>
<protein>
    <recommendedName>
        <fullName evidence="4">E3 SUMO-protein ligase NSE2</fullName>
    </recommendedName>
    <alternativeName>
        <fullName evidence="11">E3 SUMO-protein transferase NSE2</fullName>
    </alternativeName>
    <alternativeName>
        <fullName evidence="12">Non-structural maintenance of chromosomes element 2 homolog</fullName>
    </alternativeName>
</protein>
<keyword evidence="7" id="KW-0863">Zinc-finger</keyword>
<evidence type="ECO:0000256" key="12">
    <source>
        <dbReference type="ARBA" id="ARBA00032533"/>
    </source>
</evidence>
<keyword evidence="6" id="KW-0479">Metal-binding</keyword>
<evidence type="ECO:0000256" key="5">
    <source>
        <dbReference type="ARBA" id="ARBA00022679"/>
    </source>
</evidence>
<dbReference type="PROSITE" id="PS51044">
    <property type="entry name" value="ZF_SP_RING"/>
    <property type="match status" value="1"/>
</dbReference>
<evidence type="ECO:0000313" key="14">
    <source>
        <dbReference type="Proteomes" id="UP000092462"/>
    </source>
</evidence>
<proteinExistence type="inferred from homology"/>
<dbReference type="Pfam" id="PF11789">
    <property type="entry name" value="zf-Nse"/>
    <property type="match status" value="1"/>
</dbReference>
<evidence type="ECO:0000256" key="3">
    <source>
        <dbReference type="ARBA" id="ARBA00008212"/>
    </source>
</evidence>
<dbReference type="Proteomes" id="UP000092462">
    <property type="component" value="Unassembled WGS sequence"/>
</dbReference>
<comment type="similarity">
    <text evidence="3">Belongs to the NSE2 family.</text>
</comment>
<dbReference type="VEuPathDB" id="VectorBase:PPAI006623"/>
<dbReference type="InterPro" id="IPR026846">
    <property type="entry name" value="Nse2(Mms21)"/>
</dbReference>
<dbReference type="PANTHER" id="PTHR21330">
    <property type="entry name" value="E3 SUMO-PROTEIN LIGASE NSE2"/>
    <property type="match status" value="1"/>
</dbReference>
<keyword evidence="9" id="KW-0862">Zinc</keyword>
<dbReference type="EMBL" id="AJVK01058478">
    <property type="status" value="NOT_ANNOTATED_CDS"/>
    <property type="molecule type" value="Genomic_DNA"/>
</dbReference>
<name>A0A1B0DF15_PHLPP</name>
<dbReference type="VEuPathDB" id="VectorBase:PPAPM1_001257"/>
<evidence type="ECO:0000256" key="2">
    <source>
        <dbReference type="ARBA" id="ARBA00004718"/>
    </source>
</evidence>
<dbReference type="InterPro" id="IPR013083">
    <property type="entry name" value="Znf_RING/FYVE/PHD"/>
</dbReference>
<dbReference type="GO" id="GO:0005634">
    <property type="term" value="C:nucleus"/>
    <property type="evidence" value="ECO:0007669"/>
    <property type="project" value="UniProtKB-SubCell"/>
</dbReference>
<keyword evidence="14" id="KW-1185">Reference proteome</keyword>
<organism evidence="13 14">
    <name type="scientific">Phlebotomus papatasi</name>
    <name type="common">Sandfly</name>
    <dbReference type="NCBI Taxonomy" id="29031"/>
    <lineage>
        <taxon>Eukaryota</taxon>
        <taxon>Metazoa</taxon>
        <taxon>Ecdysozoa</taxon>
        <taxon>Arthropoda</taxon>
        <taxon>Hexapoda</taxon>
        <taxon>Insecta</taxon>
        <taxon>Pterygota</taxon>
        <taxon>Neoptera</taxon>
        <taxon>Endopterygota</taxon>
        <taxon>Diptera</taxon>
        <taxon>Nematocera</taxon>
        <taxon>Psychodoidea</taxon>
        <taxon>Psychodidae</taxon>
        <taxon>Phlebotomus</taxon>
        <taxon>Phlebotomus</taxon>
    </lineage>
</organism>
<keyword evidence="5" id="KW-0808">Transferase</keyword>
<dbReference type="PANTHER" id="PTHR21330:SF1">
    <property type="entry name" value="E3 SUMO-PROTEIN LIGASE NSE2"/>
    <property type="match status" value="1"/>
</dbReference>
<sequence>MSEFSSKLEKVASSIHKSVELTVLNLTNEDDFVTQSKSTYTYLMKILSSHELDHQAYIKCIDQCKSNPYAGAFEKDFRNLTRNITTDVKDSKRYKDFEKFVDAAYKRDLGEASTSSEGMTVTESLQRTDPFTKKPIVNPVRHKVCNHVYDKDSLANIIKLNARVRCPYVGCTNKERLRMVDVVQDVGMRIRLATEAESNDDESDSD</sequence>
<keyword evidence="10" id="KW-0539">Nucleus</keyword>
<evidence type="ECO:0000256" key="9">
    <source>
        <dbReference type="ARBA" id="ARBA00022833"/>
    </source>
</evidence>
<reference evidence="13" key="1">
    <citation type="submission" date="2022-08" db="UniProtKB">
        <authorList>
            <consortium name="EnsemblMetazoa"/>
        </authorList>
    </citation>
    <scope>IDENTIFICATION</scope>
    <source>
        <strain evidence="13">Israel</strain>
    </source>
</reference>
<keyword evidence="8" id="KW-0833">Ubl conjugation pathway</keyword>
<dbReference type="GO" id="GO:0016925">
    <property type="term" value="P:protein sumoylation"/>
    <property type="evidence" value="ECO:0007669"/>
    <property type="project" value="TreeGrafter"/>
</dbReference>
<dbReference type="GO" id="GO:0008270">
    <property type="term" value="F:zinc ion binding"/>
    <property type="evidence" value="ECO:0007669"/>
    <property type="project" value="UniProtKB-KW"/>
</dbReference>
<dbReference type="InterPro" id="IPR004181">
    <property type="entry name" value="Znf_MIZ"/>
</dbReference>
<dbReference type="GO" id="GO:0000724">
    <property type="term" value="P:double-strand break repair via homologous recombination"/>
    <property type="evidence" value="ECO:0007669"/>
    <property type="project" value="InterPro"/>
</dbReference>
<evidence type="ECO:0000256" key="7">
    <source>
        <dbReference type="ARBA" id="ARBA00022771"/>
    </source>
</evidence>
<dbReference type="GO" id="GO:0061665">
    <property type="term" value="F:SUMO ligase activity"/>
    <property type="evidence" value="ECO:0007669"/>
    <property type="project" value="TreeGrafter"/>
</dbReference>
<evidence type="ECO:0000256" key="11">
    <source>
        <dbReference type="ARBA" id="ARBA00031731"/>
    </source>
</evidence>
<comment type="subcellular location">
    <subcellularLocation>
        <location evidence="1">Nucleus</location>
    </subcellularLocation>
</comment>
<evidence type="ECO:0000313" key="13">
    <source>
        <dbReference type="EnsemblMetazoa" id="PPAI006623-PA"/>
    </source>
</evidence>
<dbReference type="GO" id="GO:0030915">
    <property type="term" value="C:Smc5-Smc6 complex"/>
    <property type="evidence" value="ECO:0007669"/>
    <property type="project" value="InterPro"/>
</dbReference>